<dbReference type="InterPro" id="IPR036962">
    <property type="entry name" value="Glyco_hydro_3_N_sf"/>
</dbReference>
<accession>A0A9D1RYK1</accession>
<organism evidence="7 8">
    <name type="scientific">Candidatus Nesterenkonia stercoripullorum</name>
    <dbReference type="NCBI Taxonomy" id="2838701"/>
    <lineage>
        <taxon>Bacteria</taxon>
        <taxon>Bacillati</taxon>
        <taxon>Actinomycetota</taxon>
        <taxon>Actinomycetes</taxon>
        <taxon>Micrococcales</taxon>
        <taxon>Micrococcaceae</taxon>
        <taxon>Nesterenkonia</taxon>
    </lineage>
</organism>
<protein>
    <recommendedName>
        <fullName evidence="3">beta-N-acetylhexosaminidase</fullName>
        <ecNumber evidence="3">3.2.1.52</ecNumber>
    </recommendedName>
</protein>
<keyword evidence="5" id="KW-0326">Glycosidase</keyword>
<dbReference type="Gene3D" id="3.20.20.300">
    <property type="entry name" value="Glycoside hydrolase, family 3, N-terminal domain"/>
    <property type="match status" value="1"/>
</dbReference>
<evidence type="ECO:0000313" key="8">
    <source>
        <dbReference type="Proteomes" id="UP000824151"/>
    </source>
</evidence>
<reference evidence="7" key="2">
    <citation type="submission" date="2021-04" db="EMBL/GenBank/DDBJ databases">
        <authorList>
            <person name="Gilroy R."/>
        </authorList>
    </citation>
    <scope>NUCLEOTIDE SEQUENCE</scope>
    <source>
        <strain evidence="7">ChiHejej3B27-3195</strain>
    </source>
</reference>
<evidence type="ECO:0000256" key="5">
    <source>
        <dbReference type="ARBA" id="ARBA00023295"/>
    </source>
</evidence>
<comment type="catalytic activity">
    <reaction evidence="1">
        <text>Hydrolysis of terminal non-reducing N-acetyl-D-hexosamine residues in N-acetyl-beta-D-hexosaminides.</text>
        <dbReference type="EC" id="3.2.1.52"/>
    </reaction>
</comment>
<dbReference type="GO" id="GO:0004563">
    <property type="term" value="F:beta-N-acetylhexosaminidase activity"/>
    <property type="evidence" value="ECO:0007669"/>
    <property type="project" value="UniProtKB-EC"/>
</dbReference>
<comment type="similarity">
    <text evidence="2">Belongs to the glycosyl hydrolase 3 family.</text>
</comment>
<evidence type="ECO:0000256" key="3">
    <source>
        <dbReference type="ARBA" id="ARBA00012663"/>
    </source>
</evidence>
<dbReference type="InterPro" id="IPR050226">
    <property type="entry name" value="NagZ_Beta-hexosaminidase"/>
</dbReference>
<proteinExistence type="inferred from homology"/>
<sequence length="380" mass="38132">LADLGFTAAFAPNGDVTVGAEDPTIGSRSFGSDADAVADLSLAGIRGLADSGVTGSIKHFPGHGSVTEDSHETLPVQDSSIEELTANDWVPFSEAIDAGAPMMMMGHIEVPALEEGVPSSLSSEAYQQLRDMGHDGVVVTDAMNMGALAQSYGPEDAVVRALSAGADLLLMPADVTAAHAAIVEAVESDELSADRLSEAAERVAALMLWQQELASGDLEALQGEAPDTGDVEAADLPAAGTSEVLDPDPDAVAEDIAAESVTLVSGTCQADLASTGIQIQGGDETDRARLSAAAEAAGIPVGQGLDVVLLGSAQGTAGGDVAVALDNPGALDDATAETQIALYGRSAESFEALVEVLDGGEAPGALPVAVGEAERGESGC</sequence>
<feature type="domain" description="Glycoside hydrolase family 3 N-terminal" evidence="6">
    <location>
        <begin position="2"/>
        <end position="205"/>
    </location>
</feature>
<reference evidence="7" key="1">
    <citation type="journal article" date="2021" name="PeerJ">
        <title>Extensive microbial diversity within the chicken gut microbiome revealed by metagenomics and culture.</title>
        <authorList>
            <person name="Gilroy R."/>
            <person name="Ravi A."/>
            <person name="Getino M."/>
            <person name="Pursley I."/>
            <person name="Horton D.L."/>
            <person name="Alikhan N.F."/>
            <person name="Baker D."/>
            <person name="Gharbi K."/>
            <person name="Hall N."/>
            <person name="Watson M."/>
            <person name="Adriaenssens E.M."/>
            <person name="Foster-Nyarko E."/>
            <person name="Jarju S."/>
            <person name="Secka A."/>
            <person name="Antonio M."/>
            <person name="Oren A."/>
            <person name="Chaudhuri R.R."/>
            <person name="La Ragione R."/>
            <person name="Hildebrand F."/>
            <person name="Pallen M.J."/>
        </authorList>
    </citation>
    <scope>NUCLEOTIDE SEQUENCE</scope>
    <source>
        <strain evidence="7">ChiHejej3B27-3195</strain>
    </source>
</reference>
<dbReference type="InterPro" id="IPR001764">
    <property type="entry name" value="Glyco_hydro_3_N"/>
</dbReference>
<keyword evidence="4" id="KW-0378">Hydrolase</keyword>
<dbReference type="GO" id="GO:0005975">
    <property type="term" value="P:carbohydrate metabolic process"/>
    <property type="evidence" value="ECO:0007669"/>
    <property type="project" value="InterPro"/>
</dbReference>
<comment type="caution">
    <text evidence="7">The sequence shown here is derived from an EMBL/GenBank/DDBJ whole genome shotgun (WGS) entry which is preliminary data.</text>
</comment>
<gene>
    <name evidence="7" type="ORF">H9871_00315</name>
</gene>
<dbReference type="AlphaFoldDB" id="A0A9D1RYK1"/>
<dbReference type="EC" id="3.2.1.52" evidence="3"/>
<dbReference type="SUPFAM" id="SSF51445">
    <property type="entry name" value="(Trans)glycosidases"/>
    <property type="match status" value="1"/>
</dbReference>
<dbReference type="Pfam" id="PF00933">
    <property type="entry name" value="Glyco_hydro_3"/>
    <property type="match status" value="1"/>
</dbReference>
<evidence type="ECO:0000313" key="7">
    <source>
        <dbReference type="EMBL" id="HIW98566.1"/>
    </source>
</evidence>
<dbReference type="GO" id="GO:0009254">
    <property type="term" value="P:peptidoglycan turnover"/>
    <property type="evidence" value="ECO:0007669"/>
    <property type="project" value="TreeGrafter"/>
</dbReference>
<dbReference type="InterPro" id="IPR017853">
    <property type="entry name" value="GH"/>
</dbReference>
<name>A0A9D1RYK1_9MICC</name>
<evidence type="ECO:0000256" key="4">
    <source>
        <dbReference type="ARBA" id="ARBA00022801"/>
    </source>
</evidence>
<dbReference type="EMBL" id="DXGD01000014">
    <property type="protein sequence ID" value="HIW98566.1"/>
    <property type="molecule type" value="Genomic_DNA"/>
</dbReference>
<dbReference type="PANTHER" id="PTHR30480:SF13">
    <property type="entry name" value="BETA-HEXOSAMINIDASE"/>
    <property type="match status" value="1"/>
</dbReference>
<dbReference type="PANTHER" id="PTHR30480">
    <property type="entry name" value="BETA-HEXOSAMINIDASE-RELATED"/>
    <property type="match status" value="1"/>
</dbReference>
<dbReference type="Proteomes" id="UP000824151">
    <property type="component" value="Unassembled WGS sequence"/>
</dbReference>
<evidence type="ECO:0000259" key="6">
    <source>
        <dbReference type="Pfam" id="PF00933"/>
    </source>
</evidence>
<evidence type="ECO:0000256" key="1">
    <source>
        <dbReference type="ARBA" id="ARBA00001231"/>
    </source>
</evidence>
<feature type="non-terminal residue" evidence="7">
    <location>
        <position position="1"/>
    </location>
</feature>
<evidence type="ECO:0000256" key="2">
    <source>
        <dbReference type="ARBA" id="ARBA00005336"/>
    </source>
</evidence>